<dbReference type="AlphaFoldDB" id="A0A2T0S305"/>
<dbReference type="InterPro" id="IPR059222">
    <property type="entry name" value="NGO0469-like"/>
</dbReference>
<reference evidence="1 2" key="1">
    <citation type="submission" date="2018-03" db="EMBL/GenBank/DDBJ databases">
        <title>Genomic Encyclopedia of Archaeal and Bacterial Type Strains, Phase II (KMG-II): from individual species to whole genera.</title>
        <authorList>
            <person name="Goeker M."/>
        </authorList>
    </citation>
    <scope>NUCLEOTIDE SEQUENCE [LARGE SCALE GENOMIC DNA]</scope>
    <source>
        <strain evidence="1 2">DSM 28354</strain>
    </source>
</reference>
<keyword evidence="2" id="KW-1185">Reference proteome</keyword>
<sequence length="220" mass="24941">MNIPVPITNSKLVSNQIEAGVYPAVLFRIIQLGTHMESYCGQTPKPVRKLLLSFVVPGLNRQVRNEFVPFTVHTEFTESLNQNANLRKAVSKLVGRDMFLEDGERSTPDKPVYYDLVDLLGMAGLLTLKSRDTGAGRYVTDIDGYAPLAEDDMMPDNPYELTFFSINNFDPTQYLIMSDRIQAKIRASAEWKMNQDTWVPAVEKAQQEWTAEEQYGDELP</sequence>
<dbReference type="EMBL" id="PVTE01000031">
    <property type="protein sequence ID" value="PRY27790.1"/>
    <property type="molecule type" value="Genomic_DNA"/>
</dbReference>
<name>A0A2T0S305_9BACT</name>
<dbReference type="NCBIfam" id="NF046043">
    <property type="entry name" value="rep_init_NGO0469"/>
    <property type="match status" value="1"/>
</dbReference>
<gene>
    <name evidence="1" type="ORF">CLV58_1318</name>
</gene>
<evidence type="ECO:0000313" key="2">
    <source>
        <dbReference type="Proteomes" id="UP000238375"/>
    </source>
</evidence>
<dbReference type="Proteomes" id="UP000238375">
    <property type="component" value="Unassembled WGS sequence"/>
</dbReference>
<proteinExistence type="predicted"/>
<organism evidence="1 2">
    <name type="scientific">Spirosoma oryzae</name>
    <dbReference type="NCBI Taxonomy" id="1469603"/>
    <lineage>
        <taxon>Bacteria</taxon>
        <taxon>Pseudomonadati</taxon>
        <taxon>Bacteroidota</taxon>
        <taxon>Cytophagia</taxon>
        <taxon>Cytophagales</taxon>
        <taxon>Cytophagaceae</taxon>
        <taxon>Spirosoma</taxon>
    </lineage>
</organism>
<protein>
    <submittedName>
        <fullName evidence="1">Uncharacterized protein</fullName>
    </submittedName>
</protein>
<evidence type="ECO:0000313" key="1">
    <source>
        <dbReference type="EMBL" id="PRY27790.1"/>
    </source>
</evidence>
<accession>A0A2T0S305</accession>
<dbReference type="RefSeq" id="WP_106140407.1">
    <property type="nucleotide sequence ID" value="NZ_PVTE01000031.1"/>
</dbReference>
<comment type="caution">
    <text evidence="1">The sequence shown here is derived from an EMBL/GenBank/DDBJ whole genome shotgun (WGS) entry which is preliminary data.</text>
</comment>